<dbReference type="GO" id="GO:0006874">
    <property type="term" value="P:intracellular calcium ion homeostasis"/>
    <property type="evidence" value="ECO:0007669"/>
    <property type="project" value="TreeGrafter"/>
</dbReference>
<dbReference type="GO" id="GO:0008273">
    <property type="term" value="F:calcium, potassium:sodium antiporter activity"/>
    <property type="evidence" value="ECO:0007669"/>
    <property type="project" value="TreeGrafter"/>
</dbReference>
<evidence type="ECO:0000256" key="4">
    <source>
        <dbReference type="ARBA" id="ARBA00023136"/>
    </source>
</evidence>
<dbReference type="InterPro" id="IPR004837">
    <property type="entry name" value="NaCa_Exmemb"/>
</dbReference>
<feature type="transmembrane region" description="Helical" evidence="5">
    <location>
        <begin position="105"/>
        <end position="122"/>
    </location>
</feature>
<dbReference type="EMBL" id="VSSQ01000017">
    <property type="protein sequence ID" value="MPL62122.1"/>
    <property type="molecule type" value="Genomic_DNA"/>
</dbReference>
<keyword evidence="3 5" id="KW-1133">Transmembrane helix</keyword>
<proteinExistence type="predicted"/>
<feature type="transmembrane region" description="Helical" evidence="5">
    <location>
        <begin position="291"/>
        <end position="310"/>
    </location>
</feature>
<reference evidence="7" key="1">
    <citation type="submission" date="2019-08" db="EMBL/GenBank/DDBJ databases">
        <authorList>
            <person name="Kucharzyk K."/>
            <person name="Murdoch R.W."/>
            <person name="Higgins S."/>
            <person name="Loffler F."/>
        </authorList>
    </citation>
    <scope>NUCLEOTIDE SEQUENCE</scope>
</reference>
<dbReference type="Gene3D" id="1.20.1420.30">
    <property type="entry name" value="NCX, central ion-binding region"/>
    <property type="match status" value="1"/>
</dbReference>
<comment type="caution">
    <text evidence="7">The sequence shown here is derived from an EMBL/GenBank/DDBJ whole genome shotgun (WGS) entry which is preliminary data.</text>
</comment>
<dbReference type="Pfam" id="PF01699">
    <property type="entry name" value="Na_Ca_ex"/>
    <property type="match status" value="2"/>
</dbReference>
<feature type="domain" description="Sodium/calcium exchanger membrane region" evidence="6">
    <location>
        <begin position="5"/>
        <end position="145"/>
    </location>
</feature>
<feature type="transmembrane region" description="Helical" evidence="5">
    <location>
        <begin position="128"/>
        <end position="145"/>
    </location>
</feature>
<keyword evidence="2 5" id="KW-0812">Transmembrane</keyword>
<evidence type="ECO:0000259" key="6">
    <source>
        <dbReference type="Pfam" id="PF01699"/>
    </source>
</evidence>
<dbReference type="PANTHER" id="PTHR10846:SF8">
    <property type="entry name" value="INNER MEMBRANE PROTEIN YRBG"/>
    <property type="match status" value="1"/>
</dbReference>
<dbReference type="AlphaFoldDB" id="A0A644T7C8"/>
<dbReference type="GO" id="GO:0005886">
    <property type="term" value="C:plasma membrane"/>
    <property type="evidence" value="ECO:0007669"/>
    <property type="project" value="TreeGrafter"/>
</dbReference>
<feature type="transmembrane region" description="Helical" evidence="5">
    <location>
        <begin position="6"/>
        <end position="27"/>
    </location>
</feature>
<evidence type="ECO:0000256" key="5">
    <source>
        <dbReference type="SAM" id="Phobius"/>
    </source>
</evidence>
<feature type="transmembrane region" description="Helical" evidence="5">
    <location>
        <begin position="39"/>
        <end position="62"/>
    </location>
</feature>
<feature type="transmembrane region" description="Helical" evidence="5">
    <location>
        <begin position="165"/>
        <end position="183"/>
    </location>
</feature>
<organism evidence="7">
    <name type="scientific">bioreactor metagenome</name>
    <dbReference type="NCBI Taxonomy" id="1076179"/>
    <lineage>
        <taxon>unclassified sequences</taxon>
        <taxon>metagenomes</taxon>
        <taxon>ecological metagenomes</taxon>
    </lineage>
</organism>
<accession>A0A644T7C8</accession>
<protein>
    <submittedName>
        <fullName evidence="7">Inner membrane protein YrbG</fullName>
    </submittedName>
</protein>
<dbReference type="GO" id="GO:0005262">
    <property type="term" value="F:calcium channel activity"/>
    <property type="evidence" value="ECO:0007669"/>
    <property type="project" value="TreeGrafter"/>
</dbReference>
<dbReference type="PANTHER" id="PTHR10846">
    <property type="entry name" value="SODIUM/POTASSIUM/CALCIUM EXCHANGER"/>
    <property type="match status" value="1"/>
</dbReference>
<feature type="transmembrane region" description="Helical" evidence="5">
    <location>
        <begin position="68"/>
        <end position="93"/>
    </location>
</feature>
<feature type="transmembrane region" description="Helical" evidence="5">
    <location>
        <begin position="228"/>
        <end position="254"/>
    </location>
</feature>
<comment type="subcellular location">
    <subcellularLocation>
        <location evidence="1">Membrane</location>
        <topology evidence="1">Multi-pass membrane protein</topology>
    </subcellularLocation>
</comment>
<feature type="domain" description="Sodium/calcium exchanger membrane region" evidence="6">
    <location>
        <begin position="164"/>
        <end position="303"/>
    </location>
</feature>
<evidence type="ECO:0000313" key="7">
    <source>
        <dbReference type="EMBL" id="MPL62122.1"/>
    </source>
</evidence>
<keyword evidence="4 5" id="KW-0472">Membrane</keyword>
<name>A0A644T7C8_9ZZZZ</name>
<evidence type="ECO:0000256" key="3">
    <source>
        <dbReference type="ARBA" id="ARBA00022989"/>
    </source>
</evidence>
<dbReference type="InterPro" id="IPR044880">
    <property type="entry name" value="NCX_ion-bd_dom_sf"/>
</dbReference>
<evidence type="ECO:0000256" key="1">
    <source>
        <dbReference type="ARBA" id="ARBA00004141"/>
    </source>
</evidence>
<sequence>MLANILIFVSAFTLVIQGATLATTYSVKLSQNFRFSKHVMSFVVVAIVGILPETLIVINSALKGIPEFGLGTLFGSNIADLTLVFAIIIFYAGRGLKIKSDILKDIKLYPLFVLLPLLFGLNGNYTRVEGAILIIIGLVFYYYIFKNDAEKVPHLGEREAKLKNIAFFLLAMVLLLVGSHYVVISATSLANALQIPAILIGILIIGLGTTMPELFYSLRSVKKKDDDLAVGDLLGTVLADVTIVVGLLAIIQPFSFPPKIIFVTGAFMLVASILLIRFMHSEKTLSKKEGFILFAFWLLYIITEFFVNSIH</sequence>
<gene>
    <name evidence="7" type="primary">yrbG_2</name>
    <name evidence="7" type="ORF">SDC9_07723</name>
</gene>
<dbReference type="InterPro" id="IPR004481">
    <property type="entry name" value="K/Na/Ca-exchanger"/>
</dbReference>
<feature type="transmembrane region" description="Helical" evidence="5">
    <location>
        <begin position="260"/>
        <end position="279"/>
    </location>
</feature>
<evidence type="ECO:0000256" key="2">
    <source>
        <dbReference type="ARBA" id="ARBA00022692"/>
    </source>
</evidence>
<feature type="transmembrane region" description="Helical" evidence="5">
    <location>
        <begin position="195"/>
        <end position="216"/>
    </location>
</feature>